<dbReference type="AlphaFoldDB" id="A0A4Z2FJK3"/>
<accession>A0A4Z2FJK3</accession>
<protein>
    <submittedName>
        <fullName evidence="2">Uncharacterized protein</fullName>
    </submittedName>
</protein>
<evidence type="ECO:0000313" key="3">
    <source>
        <dbReference type="Proteomes" id="UP000314294"/>
    </source>
</evidence>
<dbReference type="Proteomes" id="UP000314294">
    <property type="component" value="Unassembled WGS sequence"/>
</dbReference>
<comment type="caution">
    <text evidence="2">The sequence shown here is derived from an EMBL/GenBank/DDBJ whole genome shotgun (WGS) entry which is preliminary data.</text>
</comment>
<proteinExistence type="predicted"/>
<evidence type="ECO:0000313" key="2">
    <source>
        <dbReference type="EMBL" id="TNN40964.1"/>
    </source>
</evidence>
<sequence length="103" mass="11413">MKPDKLPRPYRMENAVPFFTNLKCHAYIHEVGQPFHGQLGGPGAARCPGPPRLTPQLLQRHPIVAHQAAEASGPVKRHSATTSRTCHRARVQTRPARARARTP</sequence>
<keyword evidence="3" id="KW-1185">Reference proteome</keyword>
<dbReference type="EMBL" id="SRLO01001145">
    <property type="protein sequence ID" value="TNN40964.1"/>
    <property type="molecule type" value="Genomic_DNA"/>
</dbReference>
<feature type="region of interest" description="Disordered" evidence="1">
    <location>
        <begin position="68"/>
        <end position="103"/>
    </location>
</feature>
<feature type="compositionally biased region" description="Basic residues" evidence="1">
    <location>
        <begin position="75"/>
        <end position="103"/>
    </location>
</feature>
<evidence type="ECO:0000256" key="1">
    <source>
        <dbReference type="SAM" id="MobiDB-lite"/>
    </source>
</evidence>
<gene>
    <name evidence="2" type="ORF">EYF80_048874</name>
</gene>
<name>A0A4Z2FJK3_9TELE</name>
<reference evidence="2 3" key="1">
    <citation type="submission" date="2019-03" db="EMBL/GenBank/DDBJ databases">
        <title>First draft genome of Liparis tanakae, snailfish: a comprehensive survey of snailfish specific genes.</title>
        <authorList>
            <person name="Kim W."/>
            <person name="Song I."/>
            <person name="Jeong J.-H."/>
            <person name="Kim D."/>
            <person name="Kim S."/>
            <person name="Ryu S."/>
            <person name="Song J.Y."/>
            <person name="Lee S.K."/>
        </authorList>
    </citation>
    <scope>NUCLEOTIDE SEQUENCE [LARGE SCALE GENOMIC DNA]</scope>
    <source>
        <tissue evidence="2">Muscle</tissue>
    </source>
</reference>
<organism evidence="2 3">
    <name type="scientific">Liparis tanakae</name>
    <name type="common">Tanaka's snailfish</name>
    <dbReference type="NCBI Taxonomy" id="230148"/>
    <lineage>
        <taxon>Eukaryota</taxon>
        <taxon>Metazoa</taxon>
        <taxon>Chordata</taxon>
        <taxon>Craniata</taxon>
        <taxon>Vertebrata</taxon>
        <taxon>Euteleostomi</taxon>
        <taxon>Actinopterygii</taxon>
        <taxon>Neopterygii</taxon>
        <taxon>Teleostei</taxon>
        <taxon>Neoteleostei</taxon>
        <taxon>Acanthomorphata</taxon>
        <taxon>Eupercaria</taxon>
        <taxon>Perciformes</taxon>
        <taxon>Cottioidei</taxon>
        <taxon>Cottales</taxon>
        <taxon>Liparidae</taxon>
        <taxon>Liparis</taxon>
    </lineage>
</organism>